<accession>A0ABQ8TVP4</accession>
<comment type="caution">
    <text evidence="2">The sequence shown here is derived from an EMBL/GenBank/DDBJ whole genome shotgun (WGS) entry which is preliminary data.</text>
</comment>
<proteinExistence type="predicted"/>
<evidence type="ECO:0000313" key="2">
    <source>
        <dbReference type="EMBL" id="KAJ4450791.1"/>
    </source>
</evidence>
<keyword evidence="3" id="KW-1185">Reference proteome</keyword>
<evidence type="ECO:0000313" key="3">
    <source>
        <dbReference type="Proteomes" id="UP001148838"/>
    </source>
</evidence>
<protein>
    <submittedName>
        <fullName evidence="2">Uncharacterized protein</fullName>
    </submittedName>
</protein>
<gene>
    <name evidence="2" type="ORF">ANN_02221</name>
</gene>
<reference evidence="2 3" key="1">
    <citation type="journal article" date="2022" name="Allergy">
        <title>Genome assembly and annotation of Periplaneta americana reveal a comprehensive cockroach allergen profile.</title>
        <authorList>
            <person name="Wang L."/>
            <person name="Xiong Q."/>
            <person name="Saelim N."/>
            <person name="Wang L."/>
            <person name="Nong W."/>
            <person name="Wan A.T."/>
            <person name="Shi M."/>
            <person name="Liu X."/>
            <person name="Cao Q."/>
            <person name="Hui J.H.L."/>
            <person name="Sookrung N."/>
            <person name="Leung T.F."/>
            <person name="Tungtrongchitr A."/>
            <person name="Tsui S.K.W."/>
        </authorList>
    </citation>
    <scope>NUCLEOTIDE SEQUENCE [LARGE SCALE GENOMIC DNA]</scope>
    <source>
        <strain evidence="2">PWHHKU_190912</strain>
    </source>
</reference>
<organism evidence="2 3">
    <name type="scientific">Periplaneta americana</name>
    <name type="common">American cockroach</name>
    <name type="synonym">Blatta americana</name>
    <dbReference type="NCBI Taxonomy" id="6978"/>
    <lineage>
        <taxon>Eukaryota</taxon>
        <taxon>Metazoa</taxon>
        <taxon>Ecdysozoa</taxon>
        <taxon>Arthropoda</taxon>
        <taxon>Hexapoda</taxon>
        <taxon>Insecta</taxon>
        <taxon>Pterygota</taxon>
        <taxon>Neoptera</taxon>
        <taxon>Polyneoptera</taxon>
        <taxon>Dictyoptera</taxon>
        <taxon>Blattodea</taxon>
        <taxon>Blattoidea</taxon>
        <taxon>Blattidae</taxon>
        <taxon>Blattinae</taxon>
        <taxon>Periplaneta</taxon>
    </lineage>
</organism>
<dbReference type="EMBL" id="JAJSOF020000001">
    <property type="protein sequence ID" value="KAJ4450791.1"/>
    <property type="molecule type" value="Genomic_DNA"/>
</dbReference>
<sequence>MIKRKLLTNKETRERKGVQMKQTDKVPTQRKRQKNKVRYLQIQKTKSWMSQYTSPLIMEIAKMMQNVYIATGSFLLTRGEKNGTYALNVEFGAMKSVLGMMTTKVSLCYCLES</sequence>
<feature type="compositionally biased region" description="Basic and acidic residues" evidence="1">
    <location>
        <begin position="8"/>
        <end position="17"/>
    </location>
</feature>
<feature type="region of interest" description="Disordered" evidence="1">
    <location>
        <begin position="1"/>
        <end position="36"/>
    </location>
</feature>
<name>A0ABQ8TVP4_PERAM</name>
<dbReference type="Proteomes" id="UP001148838">
    <property type="component" value="Unassembled WGS sequence"/>
</dbReference>
<evidence type="ECO:0000256" key="1">
    <source>
        <dbReference type="SAM" id="MobiDB-lite"/>
    </source>
</evidence>